<protein>
    <submittedName>
        <fullName evidence="1">Uncharacterized protein</fullName>
    </submittedName>
</protein>
<proteinExistence type="predicted"/>
<reference evidence="2" key="1">
    <citation type="journal article" date="2023" name="Front. Plant Sci.">
        <title>Chromosomal-level genome assembly of Melastoma candidum provides insights into trichome evolution.</title>
        <authorList>
            <person name="Zhong Y."/>
            <person name="Wu W."/>
            <person name="Sun C."/>
            <person name="Zou P."/>
            <person name="Liu Y."/>
            <person name="Dai S."/>
            <person name="Zhou R."/>
        </authorList>
    </citation>
    <scope>NUCLEOTIDE SEQUENCE [LARGE SCALE GENOMIC DNA]</scope>
</reference>
<dbReference type="EMBL" id="CM042888">
    <property type="protein sequence ID" value="KAI4325176.1"/>
    <property type="molecule type" value="Genomic_DNA"/>
</dbReference>
<keyword evidence="2" id="KW-1185">Reference proteome</keyword>
<name>A0ACB9MM81_9MYRT</name>
<accession>A0ACB9MM81</accession>
<evidence type="ECO:0000313" key="2">
    <source>
        <dbReference type="Proteomes" id="UP001057402"/>
    </source>
</evidence>
<organism evidence="1 2">
    <name type="scientific">Melastoma candidum</name>
    <dbReference type="NCBI Taxonomy" id="119954"/>
    <lineage>
        <taxon>Eukaryota</taxon>
        <taxon>Viridiplantae</taxon>
        <taxon>Streptophyta</taxon>
        <taxon>Embryophyta</taxon>
        <taxon>Tracheophyta</taxon>
        <taxon>Spermatophyta</taxon>
        <taxon>Magnoliopsida</taxon>
        <taxon>eudicotyledons</taxon>
        <taxon>Gunneridae</taxon>
        <taxon>Pentapetalae</taxon>
        <taxon>rosids</taxon>
        <taxon>malvids</taxon>
        <taxon>Myrtales</taxon>
        <taxon>Melastomataceae</taxon>
        <taxon>Melastomatoideae</taxon>
        <taxon>Melastomateae</taxon>
        <taxon>Melastoma</taxon>
    </lineage>
</organism>
<evidence type="ECO:0000313" key="1">
    <source>
        <dbReference type="EMBL" id="KAI4325176.1"/>
    </source>
</evidence>
<sequence>MWCNSIMPFSITVMMNSINQGKTLLIFCGRMKGCFHTEIQVNDEKTLLKASPNHDASISFFEEQLKKIEEELAIILKVLSSKVDGTLGNIQIQQLLQLLEDITHVRKRELGAMHQHAQA</sequence>
<dbReference type="Proteomes" id="UP001057402">
    <property type="component" value="Chromosome 9"/>
</dbReference>
<gene>
    <name evidence="1" type="ORF">MLD38_030595</name>
</gene>
<comment type="caution">
    <text evidence="1">The sequence shown here is derived from an EMBL/GenBank/DDBJ whole genome shotgun (WGS) entry which is preliminary data.</text>
</comment>